<organism evidence="6 7">
    <name type="scientific">Novosphingobium piscinae</name>
    <dbReference type="NCBI Taxonomy" id="1507448"/>
    <lineage>
        <taxon>Bacteria</taxon>
        <taxon>Pseudomonadati</taxon>
        <taxon>Pseudomonadota</taxon>
        <taxon>Alphaproteobacteria</taxon>
        <taxon>Sphingomonadales</taxon>
        <taxon>Sphingomonadaceae</taxon>
        <taxon>Novosphingobium</taxon>
    </lineage>
</organism>
<keyword evidence="2 4" id="KW-0238">DNA-binding</keyword>
<dbReference type="PROSITE" id="PS01081">
    <property type="entry name" value="HTH_TETR_1"/>
    <property type="match status" value="1"/>
</dbReference>
<dbReference type="PANTHER" id="PTHR30055">
    <property type="entry name" value="HTH-TYPE TRANSCRIPTIONAL REGULATOR RUTR"/>
    <property type="match status" value="1"/>
</dbReference>
<dbReference type="AlphaFoldDB" id="A0A7X1KNI3"/>
<dbReference type="RefSeq" id="WP_185677614.1">
    <property type="nucleotide sequence ID" value="NZ_JACLAX010000001.1"/>
</dbReference>
<dbReference type="InterPro" id="IPR001647">
    <property type="entry name" value="HTH_TetR"/>
</dbReference>
<evidence type="ECO:0000256" key="4">
    <source>
        <dbReference type="PROSITE-ProRule" id="PRU00335"/>
    </source>
</evidence>
<reference evidence="6 7" key="1">
    <citation type="submission" date="2020-08" db="EMBL/GenBank/DDBJ databases">
        <title>The genome sequence of type strain Novosphingobium piscinae KCTC 42194.</title>
        <authorList>
            <person name="Liu Y."/>
        </authorList>
    </citation>
    <scope>NUCLEOTIDE SEQUENCE [LARGE SCALE GENOMIC DNA]</scope>
    <source>
        <strain evidence="6 7">KCTC 42194</strain>
    </source>
</reference>
<dbReference type="InterPro" id="IPR036271">
    <property type="entry name" value="Tet_transcr_reg_TetR-rel_C_sf"/>
</dbReference>
<dbReference type="PRINTS" id="PR00455">
    <property type="entry name" value="HTHTETR"/>
</dbReference>
<comment type="caution">
    <text evidence="6">The sequence shown here is derived from an EMBL/GenBank/DDBJ whole genome shotgun (WGS) entry which is preliminary data.</text>
</comment>
<dbReference type="InterPro" id="IPR050109">
    <property type="entry name" value="HTH-type_TetR-like_transc_reg"/>
</dbReference>
<dbReference type="SUPFAM" id="SSF48498">
    <property type="entry name" value="Tetracyclin repressor-like, C-terminal domain"/>
    <property type="match status" value="1"/>
</dbReference>
<evidence type="ECO:0000259" key="5">
    <source>
        <dbReference type="PROSITE" id="PS50977"/>
    </source>
</evidence>
<evidence type="ECO:0000256" key="3">
    <source>
        <dbReference type="ARBA" id="ARBA00023163"/>
    </source>
</evidence>
<keyword evidence="3" id="KW-0804">Transcription</keyword>
<keyword evidence="7" id="KW-1185">Reference proteome</keyword>
<evidence type="ECO:0000256" key="1">
    <source>
        <dbReference type="ARBA" id="ARBA00023015"/>
    </source>
</evidence>
<sequence>MADTAAAAEGHDDRGDAIVETAEQLLEEVGLEGLTIRAVLARTGLARRAFYDRFHGKDDLVLAVFERTLREAAAQFKAQGAGLASPLARLRLIVCGIVIGDAVRDRPQVGEAGQTGTGRRAAALSREHLRLAETRPQELQRAIEPLVRLIECELASGMAAGEVRAGDARQLAVLVYNLVSTTVHAELLGRGDAPASGAHRERLAAEVWEFTRRAIAG</sequence>
<dbReference type="EMBL" id="JACLAX010000001">
    <property type="protein sequence ID" value="MBC2667736.1"/>
    <property type="molecule type" value="Genomic_DNA"/>
</dbReference>
<dbReference type="PROSITE" id="PS50977">
    <property type="entry name" value="HTH_TETR_2"/>
    <property type="match status" value="1"/>
</dbReference>
<gene>
    <name evidence="6" type="ORF">H7F53_01085</name>
</gene>
<proteinExistence type="predicted"/>
<dbReference type="Gene3D" id="1.10.10.60">
    <property type="entry name" value="Homeodomain-like"/>
    <property type="match status" value="1"/>
</dbReference>
<dbReference type="Gene3D" id="1.10.357.10">
    <property type="entry name" value="Tetracycline Repressor, domain 2"/>
    <property type="match status" value="1"/>
</dbReference>
<feature type="domain" description="HTH tetR-type" evidence="5">
    <location>
        <begin position="12"/>
        <end position="72"/>
    </location>
</feature>
<name>A0A7X1KNI3_9SPHN</name>
<dbReference type="PANTHER" id="PTHR30055:SF234">
    <property type="entry name" value="HTH-TYPE TRANSCRIPTIONAL REGULATOR BETI"/>
    <property type="match status" value="1"/>
</dbReference>
<accession>A0A7X1KNI3</accession>
<evidence type="ECO:0000313" key="7">
    <source>
        <dbReference type="Proteomes" id="UP000551327"/>
    </source>
</evidence>
<dbReference type="Pfam" id="PF00440">
    <property type="entry name" value="TetR_N"/>
    <property type="match status" value="1"/>
</dbReference>
<dbReference type="GO" id="GO:0000976">
    <property type="term" value="F:transcription cis-regulatory region binding"/>
    <property type="evidence" value="ECO:0007669"/>
    <property type="project" value="TreeGrafter"/>
</dbReference>
<protein>
    <submittedName>
        <fullName evidence="6">TetR/AcrR family transcriptional regulator</fullName>
    </submittedName>
</protein>
<evidence type="ECO:0000313" key="6">
    <source>
        <dbReference type="EMBL" id="MBC2667736.1"/>
    </source>
</evidence>
<feature type="DNA-binding region" description="H-T-H motif" evidence="4">
    <location>
        <begin position="35"/>
        <end position="54"/>
    </location>
</feature>
<evidence type="ECO:0000256" key="2">
    <source>
        <dbReference type="ARBA" id="ARBA00023125"/>
    </source>
</evidence>
<dbReference type="Proteomes" id="UP000551327">
    <property type="component" value="Unassembled WGS sequence"/>
</dbReference>
<dbReference type="SUPFAM" id="SSF46689">
    <property type="entry name" value="Homeodomain-like"/>
    <property type="match status" value="1"/>
</dbReference>
<keyword evidence="1" id="KW-0805">Transcription regulation</keyword>
<dbReference type="InterPro" id="IPR009057">
    <property type="entry name" value="Homeodomain-like_sf"/>
</dbReference>
<dbReference type="GO" id="GO:0003700">
    <property type="term" value="F:DNA-binding transcription factor activity"/>
    <property type="evidence" value="ECO:0007669"/>
    <property type="project" value="TreeGrafter"/>
</dbReference>
<dbReference type="InterPro" id="IPR023772">
    <property type="entry name" value="DNA-bd_HTH_TetR-type_CS"/>
</dbReference>